<dbReference type="RefSeq" id="WP_186882756.1">
    <property type="nucleotide sequence ID" value="NZ_JACOFT010000003.1"/>
</dbReference>
<accession>A0ABR6XF18</accession>
<evidence type="ECO:0000256" key="5">
    <source>
        <dbReference type="ARBA" id="ARBA00022692"/>
    </source>
</evidence>
<dbReference type="Proteomes" id="UP000637632">
    <property type="component" value="Unassembled WGS sequence"/>
</dbReference>
<gene>
    <name evidence="10" type="ORF">H8K26_08650</name>
</gene>
<dbReference type="InterPro" id="IPR010065">
    <property type="entry name" value="AA_ABC_transptr_permease_3TM"/>
</dbReference>
<dbReference type="InterPro" id="IPR043429">
    <property type="entry name" value="ArtM/GltK/GlnP/TcyL/YhdX-like"/>
</dbReference>
<evidence type="ECO:0000259" key="9">
    <source>
        <dbReference type="PROSITE" id="PS50928"/>
    </source>
</evidence>
<dbReference type="PANTHER" id="PTHR30614">
    <property type="entry name" value="MEMBRANE COMPONENT OF AMINO ACID ABC TRANSPORTER"/>
    <property type="match status" value="1"/>
</dbReference>
<sequence>MNYNWNWNIFWEAAPDGGGTYFDSLLSGVLWTLATAALAWIIALVLGAIIGTIRTAPNKWAAKLANGYVELFRNIPLLVQMFLWYFVMPELVPTAMGNWLKSMPNAPFITAVLSLGFFTSARVAVQVSTGINALPRGQRMAGTALGLTLPQTYRYVLLPMAFRIIIPSLTNELAAIIKNSSVALTIGLMELTASARSMQEFSFQVFEAFTAATLIYLVVSVIALVLANVLEKMLAVPGFITSGSAKTGGH</sequence>
<dbReference type="InterPro" id="IPR035906">
    <property type="entry name" value="MetI-like_sf"/>
</dbReference>
<feature type="transmembrane region" description="Helical" evidence="8">
    <location>
        <begin position="205"/>
        <end position="227"/>
    </location>
</feature>
<dbReference type="PROSITE" id="PS50928">
    <property type="entry name" value="ABC_TM1"/>
    <property type="match status" value="1"/>
</dbReference>
<dbReference type="CDD" id="cd06261">
    <property type="entry name" value="TM_PBP2"/>
    <property type="match status" value="1"/>
</dbReference>
<organism evidence="10 11">
    <name type="scientific">Undibacterium aquatile</name>
    <dbReference type="NCBI Taxonomy" id="1537398"/>
    <lineage>
        <taxon>Bacteria</taxon>
        <taxon>Pseudomonadati</taxon>
        <taxon>Pseudomonadota</taxon>
        <taxon>Betaproteobacteria</taxon>
        <taxon>Burkholderiales</taxon>
        <taxon>Oxalobacteraceae</taxon>
        <taxon>Undibacterium</taxon>
    </lineage>
</organism>
<dbReference type="InterPro" id="IPR000515">
    <property type="entry name" value="MetI-like"/>
</dbReference>
<keyword evidence="5 8" id="KW-0812">Transmembrane</keyword>
<comment type="subcellular location">
    <subcellularLocation>
        <location evidence="1">Cell inner membrane</location>
        <topology evidence="1">Multi-pass membrane protein</topology>
    </subcellularLocation>
    <subcellularLocation>
        <location evidence="8">Cell membrane</location>
        <topology evidence="8">Multi-pass membrane protein</topology>
    </subcellularLocation>
</comment>
<dbReference type="Gene3D" id="1.10.3720.10">
    <property type="entry name" value="MetI-like"/>
    <property type="match status" value="1"/>
</dbReference>
<dbReference type="Pfam" id="PF00528">
    <property type="entry name" value="BPD_transp_1"/>
    <property type="match status" value="1"/>
</dbReference>
<evidence type="ECO:0000256" key="7">
    <source>
        <dbReference type="ARBA" id="ARBA00023136"/>
    </source>
</evidence>
<keyword evidence="4" id="KW-1003">Cell membrane</keyword>
<keyword evidence="6 8" id="KW-1133">Transmembrane helix</keyword>
<evidence type="ECO:0000256" key="1">
    <source>
        <dbReference type="ARBA" id="ARBA00004429"/>
    </source>
</evidence>
<dbReference type="EMBL" id="JACOFT010000003">
    <property type="protein sequence ID" value="MBC3811505.1"/>
    <property type="molecule type" value="Genomic_DNA"/>
</dbReference>
<dbReference type="SUPFAM" id="SSF161098">
    <property type="entry name" value="MetI-like"/>
    <property type="match status" value="1"/>
</dbReference>
<comment type="similarity">
    <text evidence="2">Belongs to the binding-protein-dependent transport system permease family. HisMQ subfamily.</text>
</comment>
<feature type="transmembrane region" description="Helical" evidence="8">
    <location>
        <begin position="29"/>
        <end position="50"/>
    </location>
</feature>
<evidence type="ECO:0000313" key="11">
    <source>
        <dbReference type="Proteomes" id="UP000637632"/>
    </source>
</evidence>
<dbReference type="NCBIfam" id="TIGR01726">
    <property type="entry name" value="HEQRo_perm_3TM"/>
    <property type="match status" value="1"/>
</dbReference>
<keyword evidence="3 8" id="KW-0813">Transport</keyword>
<protein>
    <submittedName>
        <fullName evidence="10">Amino acid ABC transporter permease</fullName>
    </submittedName>
</protein>
<dbReference type="PANTHER" id="PTHR30614:SF42">
    <property type="entry name" value="GLUTAMATE_ASPARTATE IMPORT PERMEASE PROTEIN GLTJ"/>
    <property type="match status" value="1"/>
</dbReference>
<name>A0ABR6XF18_9BURK</name>
<reference evidence="10 11" key="1">
    <citation type="submission" date="2020-08" db="EMBL/GenBank/DDBJ databases">
        <title>Novel species isolated from subtropical streams in China.</title>
        <authorList>
            <person name="Lu H."/>
        </authorList>
    </citation>
    <scope>NUCLEOTIDE SEQUENCE [LARGE SCALE GENOMIC DNA]</scope>
    <source>
        <strain evidence="10 11">CCTCC AB 2015119</strain>
    </source>
</reference>
<keyword evidence="7 8" id="KW-0472">Membrane</keyword>
<feature type="domain" description="ABC transmembrane type-1" evidence="9">
    <location>
        <begin position="29"/>
        <end position="227"/>
    </location>
</feature>
<evidence type="ECO:0000313" key="10">
    <source>
        <dbReference type="EMBL" id="MBC3811505.1"/>
    </source>
</evidence>
<evidence type="ECO:0000256" key="2">
    <source>
        <dbReference type="ARBA" id="ARBA00010072"/>
    </source>
</evidence>
<evidence type="ECO:0000256" key="6">
    <source>
        <dbReference type="ARBA" id="ARBA00022989"/>
    </source>
</evidence>
<comment type="caution">
    <text evidence="10">The sequence shown here is derived from an EMBL/GenBank/DDBJ whole genome shotgun (WGS) entry which is preliminary data.</text>
</comment>
<evidence type="ECO:0000256" key="4">
    <source>
        <dbReference type="ARBA" id="ARBA00022475"/>
    </source>
</evidence>
<evidence type="ECO:0000256" key="3">
    <source>
        <dbReference type="ARBA" id="ARBA00022448"/>
    </source>
</evidence>
<evidence type="ECO:0000256" key="8">
    <source>
        <dbReference type="RuleBase" id="RU363032"/>
    </source>
</evidence>
<feature type="transmembrane region" description="Helical" evidence="8">
    <location>
        <begin position="108"/>
        <end position="131"/>
    </location>
</feature>
<feature type="transmembrane region" description="Helical" evidence="8">
    <location>
        <begin position="71"/>
        <end position="88"/>
    </location>
</feature>
<proteinExistence type="inferred from homology"/>
<keyword evidence="11" id="KW-1185">Reference proteome</keyword>